<evidence type="ECO:0000313" key="4">
    <source>
        <dbReference type="Proteomes" id="UP000555756"/>
    </source>
</evidence>
<evidence type="ECO:0000313" key="3">
    <source>
        <dbReference type="EMBL" id="MBB2190524.1"/>
    </source>
</evidence>
<gene>
    <name evidence="3" type="ORF">HLH34_11205</name>
</gene>
<dbReference type="Proteomes" id="UP000555756">
    <property type="component" value="Unassembled WGS sequence"/>
</dbReference>
<sequence length="200" mass="21676">MSWNDPAVIAAGLSAIAAVAAAIATWRAPLSAAKMAETLRRVGDIAQDVRRFKLNIFTTIMQARATIYADDSVRALNSIDVAFAHSTAVREAWAELFQALGAPNVPPHVMDERIRKLLREMAIDLGIADQLRMDDFSRVYYPNALQQQRQIEDLQRREALARLTGQAQPAANTVTTAATTTAIGSPWPPPPDASTPGITG</sequence>
<comment type="caution">
    <text evidence="3">The sequence shown here is derived from an EMBL/GenBank/DDBJ whole genome shotgun (WGS) entry which is preliminary data.</text>
</comment>
<dbReference type="InterPro" id="IPR046502">
    <property type="entry name" value="DUF6680"/>
</dbReference>
<accession>A0A7W4JTD6</accession>
<evidence type="ECO:0000259" key="2">
    <source>
        <dbReference type="Pfam" id="PF20385"/>
    </source>
</evidence>
<feature type="domain" description="DUF6680" evidence="2">
    <location>
        <begin position="19"/>
        <end position="173"/>
    </location>
</feature>
<proteinExistence type="predicted"/>
<dbReference type="Pfam" id="PF20385">
    <property type="entry name" value="DUF6680"/>
    <property type="match status" value="1"/>
</dbReference>
<name>A0A7W4JTD6_9PROT</name>
<dbReference type="RefSeq" id="WP_183119668.1">
    <property type="nucleotide sequence ID" value="NZ_JABEQF010000007.1"/>
</dbReference>
<dbReference type="EMBL" id="JABEQF010000007">
    <property type="protein sequence ID" value="MBB2190524.1"/>
    <property type="molecule type" value="Genomic_DNA"/>
</dbReference>
<keyword evidence="4" id="KW-1185">Reference proteome</keyword>
<protein>
    <recommendedName>
        <fullName evidence="2">DUF6680 domain-containing protein</fullName>
    </recommendedName>
</protein>
<feature type="region of interest" description="Disordered" evidence="1">
    <location>
        <begin position="179"/>
        <end position="200"/>
    </location>
</feature>
<dbReference type="AlphaFoldDB" id="A0A7W4JTD6"/>
<evidence type="ECO:0000256" key="1">
    <source>
        <dbReference type="SAM" id="MobiDB-lite"/>
    </source>
</evidence>
<reference evidence="3 4" key="1">
    <citation type="submission" date="2020-04" db="EMBL/GenBank/DDBJ databases">
        <title>Description of novel Gluconacetobacter.</title>
        <authorList>
            <person name="Sombolestani A."/>
        </authorList>
    </citation>
    <scope>NUCLEOTIDE SEQUENCE [LARGE SCALE GENOMIC DNA]</scope>
    <source>
        <strain evidence="3 4">LMG 21311</strain>
    </source>
</reference>
<organism evidence="3 4">
    <name type="scientific">Gluconacetobacter azotocaptans</name>
    <dbReference type="NCBI Taxonomy" id="142834"/>
    <lineage>
        <taxon>Bacteria</taxon>
        <taxon>Pseudomonadati</taxon>
        <taxon>Pseudomonadota</taxon>
        <taxon>Alphaproteobacteria</taxon>
        <taxon>Acetobacterales</taxon>
        <taxon>Acetobacteraceae</taxon>
        <taxon>Gluconacetobacter</taxon>
    </lineage>
</organism>